<dbReference type="InterPro" id="IPR004776">
    <property type="entry name" value="Mem_transp_PIN-like"/>
</dbReference>
<evidence type="ECO:0000256" key="1">
    <source>
        <dbReference type="ARBA" id="ARBA00004651"/>
    </source>
</evidence>
<keyword evidence="4" id="KW-1003">Cell membrane</keyword>
<evidence type="ECO:0000256" key="2">
    <source>
        <dbReference type="ARBA" id="ARBA00010145"/>
    </source>
</evidence>
<dbReference type="Pfam" id="PF03547">
    <property type="entry name" value="Mem_trans"/>
    <property type="match status" value="1"/>
</dbReference>
<dbReference type="PANTHER" id="PTHR36838">
    <property type="entry name" value="AUXIN EFFLUX CARRIER FAMILY PROTEIN"/>
    <property type="match status" value="1"/>
</dbReference>
<feature type="transmembrane region" description="Helical" evidence="8">
    <location>
        <begin position="181"/>
        <end position="199"/>
    </location>
</feature>
<organism evidence="9 10">
    <name type="scientific">Variovorax ginsengisoli</name>
    <dbReference type="NCBI Taxonomy" id="363844"/>
    <lineage>
        <taxon>Bacteria</taxon>
        <taxon>Pseudomonadati</taxon>
        <taxon>Pseudomonadota</taxon>
        <taxon>Betaproteobacteria</taxon>
        <taxon>Burkholderiales</taxon>
        <taxon>Comamonadaceae</taxon>
        <taxon>Variovorax</taxon>
    </lineage>
</organism>
<keyword evidence="7 8" id="KW-0472">Membrane</keyword>
<dbReference type="EMBL" id="JAUSRO010000011">
    <property type="protein sequence ID" value="MDP9901189.1"/>
    <property type="molecule type" value="Genomic_DNA"/>
</dbReference>
<evidence type="ECO:0000256" key="8">
    <source>
        <dbReference type="SAM" id="Phobius"/>
    </source>
</evidence>
<feature type="transmembrane region" description="Helical" evidence="8">
    <location>
        <begin position="95"/>
        <end position="117"/>
    </location>
</feature>
<keyword evidence="6 8" id="KW-1133">Transmembrane helix</keyword>
<feature type="transmembrane region" description="Helical" evidence="8">
    <location>
        <begin position="205"/>
        <end position="225"/>
    </location>
</feature>
<feature type="transmembrane region" description="Helical" evidence="8">
    <location>
        <begin position="123"/>
        <end position="144"/>
    </location>
</feature>
<feature type="transmembrane region" description="Helical" evidence="8">
    <location>
        <begin position="64"/>
        <end position="83"/>
    </location>
</feature>
<dbReference type="Proteomes" id="UP001226867">
    <property type="component" value="Unassembled WGS sequence"/>
</dbReference>
<keyword evidence="3" id="KW-0813">Transport</keyword>
<comment type="caution">
    <text evidence="9">The sequence shown here is derived from an EMBL/GenBank/DDBJ whole genome shotgun (WGS) entry which is preliminary data.</text>
</comment>
<proteinExistence type="inferred from homology"/>
<evidence type="ECO:0000256" key="7">
    <source>
        <dbReference type="ARBA" id="ARBA00023136"/>
    </source>
</evidence>
<feature type="transmembrane region" description="Helical" evidence="8">
    <location>
        <begin position="245"/>
        <end position="264"/>
    </location>
</feature>
<dbReference type="Gene3D" id="1.20.1530.20">
    <property type="match status" value="1"/>
</dbReference>
<evidence type="ECO:0000256" key="6">
    <source>
        <dbReference type="ARBA" id="ARBA00022989"/>
    </source>
</evidence>
<dbReference type="PANTHER" id="PTHR36838:SF3">
    <property type="entry name" value="TRANSPORTER AUXIN EFFLUX CARRIER EC FAMILY"/>
    <property type="match status" value="1"/>
</dbReference>
<evidence type="ECO:0000256" key="3">
    <source>
        <dbReference type="ARBA" id="ARBA00022448"/>
    </source>
</evidence>
<sequence length="331" mass="34077">MLQIFAITFPFFALIAAGYLAARCRLLPLEAIPGLNAFVLYFALPCMLYRFGAGTPIGQLLDGSVALVWGAGALAVVGGVMALTRRGPRSWNDAAFGALVAAFPNTGFMGVPLLAALLGAQAVGPVIITMAFDMVVTSSLCIALSRLDGVGDRVGGTSPGTSRGGAAQALRQALRGMLRNPMPWAMLLGALASALQYRAPAPVDATVAMLASAASPAALFTIGAVLARSALQARATGHRAPVGEVLPVVVAKLVVHPLLVYGLAQGARAIGLPLDRTALVALVLVAALPSASNVSMLAERFGADNGRIARIILWTTVAAFFSFPLLAAWLH</sequence>
<evidence type="ECO:0000256" key="4">
    <source>
        <dbReference type="ARBA" id="ARBA00022475"/>
    </source>
</evidence>
<feature type="transmembrane region" description="Helical" evidence="8">
    <location>
        <begin position="6"/>
        <end position="22"/>
    </location>
</feature>
<dbReference type="InterPro" id="IPR038770">
    <property type="entry name" value="Na+/solute_symporter_sf"/>
</dbReference>
<keyword evidence="5 8" id="KW-0812">Transmembrane</keyword>
<feature type="transmembrane region" description="Helical" evidence="8">
    <location>
        <begin position="34"/>
        <end position="52"/>
    </location>
</feature>
<dbReference type="RefSeq" id="WP_307690974.1">
    <property type="nucleotide sequence ID" value="NZ_JAUSRO010000011.1"/>
</dbReference>
<accession>A0ABT9SBA6</accession>
<evidence type="ECO:0000313" key="9">
    <source>
        <dbReference type="EMBL" id="MDP9901189.1"/>
    </source>
</evidence>
<feature type="transmembrane region" description="Helical" evidence="8">
    <location>
        <begin position="311"/>
        <end position="330"/>
    </location>
</feature>
<name>A0ABT9SBA6_9BURK</name>
<evidence type="ECO:0000313" key="10">
    <source>
        <dbReference type="Proteomes" id="UP001226867"/>
    </source>
</evidence>
<reference evidence="9 10" key="1">
    <citation type="submission" date="2023-07" db="EMBL/GenBank/DDBJ databases">
        <title>Sorghum-associated microbial communities from plants grown in Nebraska, USA.</title>
        <authorList>
            <person name="Schachtman D."/>
        </authorList>
    </citation>
    <scope>NUCLEOTIDE SEQUENCE [LARGE SCALE GENOMIC DNA]</scope>
    <source>
        <strain evidence="9 10">DS1607</strain>
    </source>
</reference>
<feature type="transmembrane region" description="Helical" evidence="8">
    <location>
        <begin position="276"/>
        <end position="299"/>
    </location>
</feature>
<comment type="subcellular location">
    <subcellularLocation>
        <location evidence="1">Cell membrane</location>
        <topology evidence="1">Multi-pass membrane protein</topology>
    </subcellularLocation>
</comment>
<gene>
    <name evidence="9" type="ORF">J2W36_003455</name>
</gene>
<evidence type="ECO:0000256" key="5">
    <source>
        <dbReference type="ARBA" id="ARBA00022692"/>
    </source>
</evidence>
<keyword evidence="10" id="KW-1185">Reference proteome</keyword>
<comment type="similarity">
    <text evidence="2">Belongs to the auxin efflux carrier (TC 2.A.69) family.</text>
</comment>
<protein>
    <submittedName>
        <fullName evidence="9">Permease</fullName>
    </submittedName>
</protein>